<gene>
    <name evidence="1" type="ORF">METZ01_LOCUS153607</name>
</gene>
<dbReference type="AlphaFoldDB" id="A0A382AIE1"/>
<proteinExistence type="predicted"/>
<dbReference type="EMBL" id="UINC01025346">
    <property type="protein sequence ID" value="SVB00753.1"/>
    <property type="molecule type" value="Genomic_DNA"/>
</dbReference>
<evidence type="ECO:0008006" key="2">
    <source>
        <dbReference type="Google" id="ProtNLM"/>
    </source>
</evidence>
<dbReference type="Gene3D" id="2.60.120.560">
    <property type="entry name" value="Exo-inulinase, domain 1"/>
    <property type="match status" value="1"/>
</dbReference>
<name>A0A382AIE1_9ZZZZ</name>
<sequence length="103" mass="11158">MKTLTWFSRAVALAVVSILGFAASQSALAGKPPKNFTALFNEKDLSGWWGLKTEDPAKWKALSAGKLAEKKAASLKDIAQHWSVNGEELVNDGHGLYLSTQKN</sequence>
<protein>
    <recommendedName>
        <fullName evidence="2">DUF1080 domain-containing protein</fullName>
    </recommendedName>
</protein>
<accession>A0A382AIE1</accession>
<feature type="non-terminal residue" evidence="1">
    <location>
        <position position="103"/>
    </location>
</feature>
<reference evidence="1" key="1">
    <citation type="submission" date="2018-05" db="EMBL/GenBank/DDBJ databases">
        <authorList>
            <person name="Lanie J.A."/>
            <person name="Ng W.-L."/>
            <person name="Kazmierczak K.M."/>
            <person name="Andrzejewski T.M."/>
            <person name="Davidsen T.M."/>
            <person name="Wayne K.J."/>
            <person name="Tettelin H."/>
            <person name="Glass J.I."/>
            <person name="Rusch D."/>
            <person name="Podicherti R."/>
            <person name="Tsui H.-C.T."/>
            <person name="Winkler M.E."/>
        </authorList>
    </citation>
    <scope>NUCLEOTIDE SEQUENCE</scope>
</reference>
<evidence type="ECO:0000313" key="1">
    <source>
        <dbReference type="EMBL" id="SVB00753.1"/>
    </source>
</evidence>
<organism evidence="1">
    <name type="scientific">marine metagenome</name>
    <dbReference type="NCBI Taxonomy" id="408172"/>
    <lineage>
        <taxon>unclassified sequences</taxon>
        <taxon>metagenomes</taxon>
        <taxon>ecological metagenomes</taxon>
    </lineage>
</organism>